<feature type="chain" id="PRO_5047462509" evidence="2">
    <location>
        <begin position="21"/>
        <end position="498"/>
    </location>
</feature>
<feature type="signal peptide" evidence="2">
    <location>
        <begin position="1"/>
        <end position="20"/>
    </location>
</feature>
<evidence type="ECO:0000313" key="4">
    <source>
        <dbReference type="EMBL" id="MFD1316688.1"/>
    </source>
</evidence>
<comment type="caution">
    <text evidence="4">The sequence shown here is derived from an EMBL/GenBank/DDBJ whole genome shotgun (WGS) entry which is preliminary data.</text>
</comment>
<dbReference type="PANTHER" id="PTHR30189">
    <property type="entry name" value="LPS-ASSEMBLY PROTEIN"/>
    <property type="match status" value="1"/>
</dbReference>
<dbReference type="Gene3D" id="2.60.450.10">
    <property type="entry name" value="Lipopolysaccharide (LPS) transport protein A like domain"/>
    <property type="match status" value="3"/>
</dbReference>
<dbReference type="EMBL" id="JBHTMY010000003">
    <property type="protein sequence ID" value="MFD1316688.1"/>
    <property type="molecule type" value="Genomic_DNA"/>
</dbReference>
<gene>
    <name evidence="4" type="ORF">ACFQ39_13765</name>
</gene>
<feature type="domain" description="Organic solvent tolerance-like N-terminal" evidence="3">
    <location>
        <begin position="23"/>
        <end position="178"/>
    </location>
</feature>
<organism evidence="4 5">
    <name type="scientific">Namhaeicola litoreus</name>
    <dbReference type="NCBI Taxonomy" id="1052145"/>
    <lineage>
        <taxon>Bacteria</taxon>
        <taxon>Pseudomonadati</taxon>
        <taxon>Bacteroidota</taxon>
        <taxon>Flavobacteriia</taxon>
        <taxon>Flavobacteriales</taxon>
        <taxon>Flavobacteriaceae</taxon>
        <taxon>Namhaeicola</taxon>
    </lineage>
</organism>
<reference evidence="5" key="1">
    <citation type="journal article" date="2019" name="Int. J. Syst. Evol. Microbiol.">
        <title>The Global Catalogue of Microorganisms (GCM) 10K type strain sequencing project: providing services to taxonomists for standard genome sequencing and annotation.</title>
        <authorList>
            <consortium name="The Broad Institute Genomics Platform"/>
            <consortium name="The Broad Institute Genome Sequencing Center for Infectious Disease"/>
            <person name="Wu L."/>
            <person name="Ma J."/>
        </authorList>
    </citation>
    <scope>NUCLEOTIDE SEQUENCE [LARGE SCALE GENOMIC DNA]</scope>
    <source>
        <strain evidence="5">CCUG 61485</strain>
    </source>
</reference>
<dbReference type="InterPro" id="IPR005653">
    <property type="entry name" value="OstA-like_N"/>
</dbReference>
<keyword evidence="1" id="KW-0472">Membrane</keyword>
<evidence type="ECO:0000256" key="2">
    <source>
        <dbReference type="SAM" id="SignalP"/>
    </source>
</evidence>
<sequence length="498" mass="57120">MLKKGLLFFFLFLHFFWCNAQTKRIEIVHSDNSTIDEERLPGATILLGNVSIKHEGILLKCTKAVHYTKENYIKAYGDVLLKQGDTISQTSDYTEYNGNTKKALSWGDVVLRDPKMELRTDTLHFDRIRQVIFYRNFGTLKDSANVLTSNSGYYFLQTNKYQALSDVVITNPSYVLESNHMDYYTNWGTTFLYGPSKITSDDNYIYSEKGFYDTKKNISHFTKNALIRYKDRVIKADSLYYNRNTGFASATDNINITDTINHIVLKGDYAEYFEKKDSAFTVGRALAITNTNVDSLFIHGDTLLLTGQTEKRVIRAYHRVKFFKSDMSGKCDSIYSNQETGLTEMFKKPILWSNGSQITGDSIKLLSNVKTEKLDSLKVIQNAFIIQQDSLGFNQIKGRNIFGKFKDNDLHLVDVIGNGEIIHYVRSEDKELIGIDKTTCSSIQFTLKDGEIQSAKFLTLPEGETYPPSKLPENARKLRGFVWREDERPKNKLDIFLK</sequence>
<dbReference type="PANTHER" id="PTHR30189:SF1">
    <property type="entry name" value="LPS-ASSEMBLY PROTEIN LPTD"/>
    <property type="match status" value="1"/>
</dbReference>
<keyword evidence="1" id="KW-0998">Cell outer membrane</keyword>
<keyword evidence="2" id="KW-0732">Signal</keyword>
<keyword evidence="5" id="KW-1185">Reference proteome</keyword>
<proteinExistence type="predicted"/>
<dbReference type="Pfam" id="PF13100">
    <property type="entry name" value="OstA_2"/>
    <property type="match status" value="1"/>
</dbReference>
<accession>A0ABW3Y476</accession>
<evidence type="ECO:0000313" key="5">
    <source>
        <dbReference type="Proteomes" id="UP001597201"/>
    </source>
</evidence>
<dbReference type="RefSeq" id="WP_377179906.1">
    <property type="nucleotide sequence ID" value="NZ_JBHTMY010000003.1"/>
</dbReference>
<evidence type="ECO:0000256" key="1">
    <source>
        <dbReference type="ARBA" id="ARBA00023237"/>
    </source>
</evidence>
<name>A0ABW3Y476_9FLAO</name>
<protein>
    <submittedName>
        <fullName evidence="4">OstA-like protein</fullName>
    </submittedName>
</protein>
<dbReference type="Proteomes" id="UP001597201">
    <property type="component" value="Unassembled WGS sequence"/>
</dbReference>
<evidence type="ECO:0000259" key="3">
    <source>
        <dbReference type="Pfam" id="PF13100"/>
    </source>
</evidence>
<dbReference type="InterPro" id="IPR050218">
    <property type="entry name" value="LptD"/>
</dbReference>